<dbReference type="AlphaFoldDB" id="A0AAJ1D0A4"/>
<name>A0AAJ1D0A4_PANAN</name>
<dbReference type="Proteomes" id="UP001208888">
    <property type="component" value="Unassembled WGS sequence"/>
</dbReference>
<accession>A0AAJ1D0A4</accession>
<dbReference type="RefSeq" id="WP_028725237.1">
    <property type="nucleotide sequence ID" value="NZ_JANFVX010000011.1"/>
</dbReference>
<proteinExistence type="predicted"/>
<dbReference type="InterPro" id="IPR024997">
    <property type="entry name" value="DUF3892"/>
</dbReference>
<evidence type="ECO:0008006" key="3">
    <source>
        <dbReference type="Google" id="ProtNLM"/>
    </source>
</evidence>
<sequence length="94" mass="10566">MTLYYISAVRMDASNQHIEYVKIIKGGKGEADTTINSRQFVAELINDGATKFKTITKKDGKWVNGADVHVIDDIYLSTDRNSTKRDNLGNLPKF</sequence>
<protein>
    <recommendedName>
        <fullName evidence="3">DUF3892 domain-containing protein</fullName>
    </recommendedName>
</protein>
<dbReference type="EMBL" id="JANFVX010000011">
    <property type="protein sequence ID" value="MCW0344917.1"/>
    <property type="molecule type" value="Genomic_DNA"/>
</dbReference>
<evidence type="ECO:0000313" key="1">
    <source>
        <dbReference type="EMBL" id="MCW0344917.1"/>
    </source>
</evidence>
<comment type="caution">
    <text evidence="1">The sequence shown here is derived from an EMBL/GenBank/DDBJ whole genome shotgun (WGS) entry which is preliminary data.</text>
</comment>
<reference evidence="1" key="1">
    <citation type="submission" date="2022-06" db="EMBL/GenBank/DDBJ databases">
        <title>Dynamics of rice microbiomes reveals core vertical transmitted seed endophytes.</title>
        <authorList>
            <person name="Liao K."/>
            <person name="Zhang X."/>
        </authorList>
    </citation>
    <scope>NUCLEOTIDE SEQUENCE</scope>
    <source>
        <strain evidence="1">JT1-17</strain>
    </source>
</reference>
<gene>
    <name evidence="1" type="ORF">NB703_003010</name>
</gene>
<dbReference type="Pfam" id="PF13031">
    <property type="entry name" value="DUF3892"/>
    <property type="match status" value="1"/>
</dbReference>
<organism evidence="1 2">
    <name type="scientific">Pantoea ananas</name>
    <name type="common">Erwinia uredovora</name>
    <dbReference type="NCBI Taxonomy" id="553"/>
    <lineage>
        <taxon>Bacteria</taxon>
        <taxon>Pseudomonadati</taxon>
        <taxon>Pseudomonadota</taxon>
        <taxon>Gammaproteobacteria</taxon>
        <taxon>Enterobacterales</taxon>
        <taxon>Erwiniaceae</taxon>
        <taxon>Pantoea</taxon>
    </lineage>
</organism>
<evidence type="ECO:0000313" key="2">
    <source>
        <dbReference type="Proteomes" id="UP001208888"/>
    </source>
</evidence>